<protein>
    <submittedName>
        <fullName evidence="2">Uncharacterized protein</fullName>
    </submittedName>
</protein>
<name>A0A7R9KAZ6_9ACAR</name>
<keyword evidence="1" id="KW-1133">Transmembrane helix</keyword>
<feature type="transmembrane region" description="Helical" evidence="1">
    <location>
        <begin position="90"/>
        <end position="111"/>
    </location>
</feature>
<dbReference type="PANTHER" id="PTHR33444">
    <property type="entry name" value="SI:DKEY-19B23.12-RELATED"/>
    <property type="match status" value="1"/>
</dbReference>
<keyword evidence="1" id="KW-0472">Membrane</keyword>
<proteinExistence type="predicted"/>
<evidence type="ECO:0000256" key="1">
    <source>
        <dbReference type="SAM" id="Phobius"/>
    </source>
</evidence>
<dbReference type="EMBL" id="OC854608">
    <property type="protein sequence ID" value="CAD7619703.1"/>
    <property type="molecule type" value="Genomic_DNA"/>
</dbReference>
<accession>A0A7R9KAZ6</accession>
<keyword evidence="3" id="KW-1185">Reference proteome</keyword>
<gene>
    <name evidence="2" type="ORF">OSB1V03_LOCUS202</name>
</gene>
<feature type="transmembrane region" description="Helical" evidence="1">
    <location>
        <begin position="131"/>
        <end position="153"/>
    </location>
</feature>
<sequence length="162" mass="17813">MSDGLNKSVAIDVNEEAEPFQKEDKVTISTNKDVTDGAISSNAATVVGCLCCPVICAGSIVFIVLIIFLALGVQIIFITMGSIYLHDCPIAPSLPILMIVNVVCVVYQARFPDFEDPDSEYYCHQNLYLSAYWILNILLSVMAIVLALACCLCEQNNFWHIN</sequence>
<feature type="transmembrane region" description="Helical" evidence="1">
    <location>
        <begin position="45"/>
        <end position="78"/>
    </location>
</feature>
<keyword evidence="1" id="KW-0812">Transmembrane</keyword>
<evidence type="ECO:0000313" key="2">
    <source>
        <dbReference type="EMBL" id="CAD7619703.1"/>
    </source>
</evidence>
<evidence type="ECO:0000313" key="3">
    <source>
        <dbReference type="Proteomes" id="UP000759131"/>
    </source>
</evidence>
<dbReference type="InterPro" id="IPR040350">
    <property type="entry name" value="TMEM272"/>
</dbReference>
<dbReference type="AlphaFoldDB" id="A0A7R9KAZ6"/>
<organism evidence="2">
    <name type="scientific">Medioppia subpectinata</name>
    <dbReference type="NCBI Taxonomy" id="1979941"/>
    <lineage>
        <taxon>Eukaryota</taxon>
        <taxon>Metazoa</taxon>
        <taxon>Ecdysozoa</taxon>
        <taxon>Arthropoda</taxon>
        <taxon>Chelicerata</taxon>
        <taxon>Arachnida</taxon>
        <taxon>Acari</taxon>
        <taxon>Acariformes</taxon>
        <taxon>Sarcoptiformes</taxon>
        <taxon>Oribatida</taxon>
        <taxon>Brachypylina</taxon>
        <taxon>Oppioidea</taxon>
        <taxon>Oppiidae</taxon>
        <taxon>Medioppia</taxon>
    </lineage>
</organism>
<reference evidence="2" key="1">
    <citation type="submission" date="2020-11" db="EMBL/GenBank/DDBJ databases">
        <authorList>
            <person name="Tran Van P."/>
        </authorList>
    </citation>
    <scope>NUCLEOTIDE SEQUENCE</scope>
</reference>
<dbReference type="PANTHER" id="PTHR33444:SF2">
    <property type="entry name" value="MARVEL DOMAIN-CONTAINING PROTEIN"/>
    <property type="match status" value="1"/>
</dbReference>
<dbReference type="EMBL" id="CAJPIZ010000033">
    <property type="protein sequence ID" value="CAG2100133.1"/>
    <property type="molecule type" value="Genomic_DNA"/>
</dbReference>
<dbReference type="Proteomes" id="UP000759131">
    <property type="component" value="Unassembled WGS sequence"/>
</dbReference>